<organism evidence="1">
    <name type="scientific">Myoviridae sp. ctitt1</name>
    <dbReference type="NCBI Taxonomy" id="2825157"/>
    <lineage>
        <taxon>Viruses</taxon>
        <taxon>Duplodnaviria</taxon>
        <taxon>Heunggongvirae</taxon>
        <taxon>Uroviricota</taxon>
        <taxon>Caudoviricetes</taxon>
    </lineage>
</organism>
<proteinExistence type="predicted"/>
<dbReference type="Pfam" id="PF05926">
    <property type="entry name" value="Phage_GPL"/>
    <property type="match status" value="1"/>
</dbReference>
<evidence type="ECO:0000313" key="1">
    <source>
        <dbReference type="EMBL" id="DAE19486.1"/>
    </source>
</evidence>
<dbReference type="InterPro" id="IPR009225">
    <property type="entry name" value="Phage_head_completion_GpL"/>
</dbReference>
<protein>
    <submittedName>
        <fullName evidence="1">Head completion protein</fullName>
    </submittedName>
</protein>
<accession>A0A8S5QJM0</accession>
<dbReference type="EMBL" id="BK015676">
    <property type="protein sequence ID" value="DAE19486.1"/>
    <property type="molecule type" value="Genomic_DNA"/>
</dbReference>
<sequence length="150" mass="16213">MFSGKTANYQDRVIKNVGFWPDINAGEFEERRQIPASIANATVIAALLAAIDSVNRDLDTWTDIQHGKGYSSAADVPGPSCEGANALTESYKKAVFARAKADLMPEFATVGRRETHPGAESQETADGLRGEAAQVIRQIMGYARATVRLL</sequence>
<dbReference type="GO" id="GO:0019069">
    <property type="term" value="P:viral capsid assembly"/>
    <property type="evidence" value="ECO:0007669"/>
    <property type="project" value="InterPro"/>
</dbReference>
<reference evidence="1" key="1">
    <citation type="journal article" date="2021" name="Proc. Natl. Acad. Sci. U.S.A.">
        <title>A Catalog of Tens of Thousands of Viruses from Human Metagenomes Reveals Hidden Associations with Chronic Diseases.</title>
        <authorList>
            <person name="Tisza M.J."/>
            <person name="Buck C.B."/>
        </authorList>
    </citation>
    <scope>NUCLEOTIDE SEQUENCE</scope>
    <source>
        <strain evidence="1">Ctitt1</strain>
    </source>
</reference>
<name>A0A8S5QJM0_9CAUD</name>